<dbReference type="Proteomes" id="UP000507470">
    <property type="component" value="Unassembled WGS sequence"/>
</dbReference>
<evidence type="ECO:0000313" key="1">
    <source>
        <dbReference type="EMBL" id="CAC5387190.1"/>
    </source>
</evidence>
<gene>
    <name evidence="1" type="ORF">MCOR_22556</name>
</gene>
<accession>A0A6J8BWD2</accession>
<dbReference type="OrthoDB" id="6100900at2759"/>
<proteinExistence type="predicted"/>
<sequence>MDSYWIQRITHDCRFYSSLNHLNCEAFLPRNCYPIIDLKYDNNPSKGALSIGIKLKLVTGTYMTQDKRASFTKYESPTCKLCDEGDEDIEHLLLKCKILENIRHPFLKQLDDFLIRETTISFYNMTTDTRLQLILDCTKINHRRPDIILNKQVEQNCELISRKLCFALHSIRARTLNQQKEKKKVKLKR</sequence>
<protein>
    <submittedName>
        <fullName evidence="1">Uncharacterized protein</fullName>
    </submittedName>
</protein>
<dbReference type="EMBL" id="CACVKT020003992">
    <property type="protein sequence ID" value="CAC5387190.1"/>
    <property type="molecule type" value="Genomic_DNA"/>
</dbReference>
<organism evidence="1 2">
    <name type="scientific">Mytilus coruscus</name>
    <name type="common">Sea mussel</name>
    <dbReference type="NCBI Taxonomy" id="42192"/>
    <lineage>
        <taxon>Eukaryota</taxon>
        <taxon>Metazoa</taxon>
        <taxon>Spiralia</taxon>
        <taxon>Lophotrochozoa</taxon>
        <taxon>Mollusca</taxon>
        <taxon>Bivalvia</taxon>
        <taxon>Autobranchia</taxon>
        <taxon>Pteriomorphia</taxon>
        <taxon>Mytilida</taxon>
        <taxon>Mytiloidea</taxon>
        <taxon>Mytilidae</taxon>
        <taxon>Mytilinae</taxon>
        <taxon>Mytilus</taxon>
    </lineage>
</organism>
<reference evidence="1 2" key="1">
    <citation type="submission" date="2020-06" db="EMBL/GenBank/DDBJ databases">
        <authorList>
            <person name="Li R."/>
            <person name="Bekaert M."/>
        </authorList>
    </citation>
    <scope>NUCLEOTIDE SEQUENCE [LARGE SCALE GENOMIC DNA]</scope>
    <source>
        <strain evidence="2">wild</strain>
    </source>
</reference>
<name>A0A6J8BWD2_MYTCO</name>
<evidence type="ECO:0000313" key="2">
    <source>
        <dbReference type="Proteomes" id="UP000507470"/>
    </source>
</evidence>
<dbReference type="AlphaFoldDB" id="A0A6J8BWD2"/>
<keyword evidence="2" id="KW-1185">Reference proteome</keyword>